<reference evidence="1" key="1">
    <citation type="journal article" date="2019" name="G3 (Bethesda)">
        <title>Genome Assemblies of Two Rare Opportunistic Yeast Pathogens: Diutina rugosa (syn. Candida rugosa) and Trichomonascus ciferrii (syn. Candida ciferrii).</title>
        <authorList>
            <person name="Mixao V."/>
            <person name="Saus E."/>
            <person name="Hansen A.P."/>
            <person name="Lass-Florl C."/>
            <person name="Gabaldon T."/>
        </authorList>
    </citation>
    <scope>NUCLEOTIDE SEQUENCE</scope>
    <source>
        <strain evidence="1">CBS 4856</strain>
    </source>
</reference>
<name>A0A642UNS6_9ASCO</name>
<proteinExistence type="predicted"/>
<comment type="caution">
    <text evidence="1">The sequence shown here is derived from an EMBL/GenBank/DDBJ whole genome shotgun (WGS) entry which is preliminary data.</text>
</comment>
<keyword evidence="2" id="KW-1185">Reference proteome</keyword>
<sequence length="299" mass="34464">MTTENLANQNPSLAKWVFICQKGTILFKRTLQRMGVEEFALMTIEYGDGRSRVENRHSFELLEGSTRHMEGIPSGPIGEIEQSVLMRVFKENKHKTRLVNFVDFARFVNDPILFPECKKLLLNFLLCCDRDRGPQKEFNLYLGYGSYYYMPFKSIEPVVPTLGNLKDLMYAYLSIDKMPATQGGNNSVLYLGENIHGLQLDLDETEHIPSEWMVNSIRTLLIRSACPRRHFNQLAEHVQKGDLDSLRVIQVIKGPKMDPKDLETLTQSLKQKLYNIESERQTDNKITTLMDPIGRKETN</sequence>
<dbReference type="Proteomes" id="UP000761534">
    <property type="component" value="Unassembled WGS sequence"/>
</dbReference>
<dbReference type="AlphaFoldDB" id="A0A642UNS6"/>
<protein>
    <submittedName>
        <fullName evidence="1">Uncharacterized protein</fullName>
    </submittedName>
</protein>
<dbReference type="EMBL" id="SWFS01000464">
    <property type="protein sequence ID" value="KAA8902563.1"/>
    <property type="molecule type" value="Genomic_DNA"/>
</dbReference>
<evidence type="ECO:0000313" key="2">
    <source>
        <dbReference type="Proteomes" id="UP000761534"/>
    </source>
</evidence>
<dbReference type="VEuPathDB" id="FungiDB:TRICI_005845"/>
<evidence type="ECO:0000313" key="1">
    <source>
        <dbReference type="EMBL" id="KAA8902563.1"/>
    </source>
</evidence>
<gene>
    <name evidence="1" type="ORF">TRICI_005845</name>
</gene>
<organism evidence="1 2">
    <name type="scientific">Trichomonascus ciferrii</name>
    <dbReference type="NCBI Taxonomy" id="44093"/>
    <lineage>
        <taxon>Eukaryota</taxon>
        <taxon>Fungi</taxon>
        <taxon>Dikarya</taxon>
        <taxon>Ascomycota</taxon>
        <taxon>Saccharomycotina</taxon>
        <taxon>Dipodascomycetes</taxon>
        <taxon>Dipodascales</taxon>
        <taxon>Trichomonascaceae</taxon>
        <taxon>Trichomonascus</taxon>
        <taxon>Trichomonascus ciferrii complex</taxon>
    </lineage>
</organism>
<accession>A0A642UNS6</accession>